<organism evidence="2 3">
    <name type="scientific">Microcystis wesenbergii TW10</name>
    <dbReference type="NCBI Taxonomy" id="2060474"/>
    <lineage>
        <taxon>Bacteria</taxon>
        <taxon>Bacillati</taxon>
        <taxon>Cyanobacteriota</taxon>
        <taxon>Cyanophyceae</taxon>
        <taxon>Oscillatoriophycideae</taxon>
        <taxon>Chroococcales</taxon>
        <taxon>Microcystaceae</taxon>
        <taxon>Microcystis</taxon>
    </lineage>
</organism>
<dbReference type="Gene3D" id="3.30.420.10">
    <property type="entry name" value="Ribonuclease H-like superfamily/Ribonuclease H"/>
    <property type="match status" value="1"/>
</dbReference>
<dbReference type="AlphaFoldDB" id="A0A3E0LR66"/>
<dbReference type="EMBL" id="QQWD01000019">
    <property type="protein sequence ID" value="REJ50020.1"/>
    <property type="molecule type" value="Genomic_DNA"/>
</dbReference>
<feature type="domain" description="Tc1-like transposase DDE" evidence="1">
    <location>
        <begin position="29"/>
        <end position="63"/>
    </location>
</feature>
<dbReference type="InterPro" id="IPR038717">
    <property type="entry name" value="Tc1-like_DDE_dom"/>
</dbReference>
<evidence type="ECO:0000313" key="2">
    <source>
        <dbReference type="EMBL" id="REJ50020.1"/>
    </source>
</evidence>
<gene>
    <name evidence="2" type="ORF">DWQ51_16270</name>
</gene>
<proteinExistence type="predicted"/>
<dbReference type="GO" id="GO:0003676">
    <property type="term" value="F:nucleic acid binding"/>
    <property type="evidence" value="ECO:0007669"/>
    <property type="project" value="InterPro"/>
</dbReference>
<name>A0A3E0LR66_9CHRO</name>
<dbReference type="InterPro" id="IPR036397">
    <property type="entry name" value="RNaseH_sf"/>
</dbReference>
<comment type="caution">
    <text evidence="2">The sequence shown here is derived from an EMBL/GenBank/DDBJ whole genome shotgun (WGS) entry which is preliminary data.</text>
</comment>
<evidence type="ECO:0000313" key="3">
    <source>
        <dbReference type="Proteomes" id="UP000257002"/>
    </source>
</evidence>
<evidence type="ECO:0000259" key="1">
    <source>
        <dbReference type="Pfam" id="PF13358"/>
    </source>
</evidence>
<sequence>MNFADHTKDKRATNFWIRCTVGIHTLIQQRLPPYSPDFAPMENFWSKIKSILRKLKPRTYRELEEA</sequence>
<protein>
    <recommendedName>
        <fullName evidence="1">Tc1-like transposase DDE domain-containing protein</fullName>
    </recommendedName>
</protein>
<dbReference type="Pfam" id="PF13358">
    <property type="entry name" value="DDE_3"/>
    <property type="match status" value="1"/>
</dbReference>
<accession>A0A3E0LR66</accession>
<dbReference type="Proteomes" id="UP000257002">
    <property type="component" value="Unassembled WGS sequence"/>
</dbReference>
<reference evidence="2 3" key="1">
    <citation type="submission" date="2017-10" db="EMBL/GenBank/DDBJ databases">
        <title>A large-scale comparative metagenomic study reveals the eutrophication-driven functional interactions in six Microcystis-epibionts communities.</title>
        <authorList>
            <person name="Li Q."/>
            <person name="Lin F."/>
        </authorList>
    </citation>
    <scope>NUCLEOTIDE SEQUENCE [LARGE SCALE GENOMIC DNA]</scope>
    <source>
        <strain evidence="2">TW10</strain>
    </source>
</reference>